<dbReference type="RefSeq" id="WP_338095058.1">
    <property type="nucleotide sequence ID" value="NZ_JAWDKA010000018.1"/>
</dbReference>
<name>A0AAE4MEM6_9EURY</name>
<dbReference type="EMBL" id="JAWDKA010000018">
    <property type="protein sequence ID" value="MDV0442635.1"/>
    <property type="molecule type" value="Genomic_DNA"/>
</dbReference>
<accession>A0AAE4MEM6</accession>
<dbReference type="AlphaFoldDB" id="A0AAE4MEM6"/>
<evidence type="ECO:0000313" key="1">
    <source>
        <dbReference type="EMBL" id="MDV0442635.1"/>
    </source>
</evidence>
<reference evidence="1" key="1">
    <citation type="submission" date="2023-06" db="EMBL/GenBank/DDBJ databases">
        <title>Genome sequence of Methancorpusculaceae sp. Ag1.</title>
        <authorList>
            <person name="Protasov E."/>
            <person name="Platt K."/>
            <person name="Poehlein A."/>
            <person name="Daniel R."/>
            <person name="Brune A."/>
        </authorList>
    </citation>
    <scope>NUCLEOTIDE SEQUENCE</scope>
    <source>
        <strain evidence="1">Ag1</strain>
    </source>
</reference>
<protein>
    <submittedName>
        <fullName evidence="1">Uncharacterized protein</fullName>
    </submittedName>
</protein>
<comment type="caution">
    <text evidence="1">The sequence shown here is derived from an EMBL/GenBank/DDBJ whole genome shotgun (WGS) entry which is preliminary data.</text>
</comment>
<sequence>MIPEETAVQVVVKHITQEYPRYETIRIEGSTKKPGVTCTICPEDPEWTEKRMKFVIQEAAKLKKMHEELV</sequence>
<gene>
    <name evidence="1" type="ORF">McpAg1_18990</name>
</gene>
<dbReference type="Proteomes" id="UP001273136">
    <property type="component" value="Unassembled WGS sequence"/>
</dbReference>
<organism evidence="1 2">
    <name type="scientific">Methanorbis furvi</name>
    <dbReference type="NCBI Taxonomy" id="3028299"/>
    <lineage>
        <taxon>Archaea</taxon>
        <taxon>Methanobacteriati</taxon>
        <taxon>Methanobacteriota</taxon>
        <taxon>Stenosarchaea group</taxon>
        <taxon>Methanomicrobia</taxon>
        <taxon>Methanomicrobiales</taxon>
        <taxon>Methanocorpusculaceae</taxon>
        <taxon>Methanorbis</taxon>
    </lineage>
</organism>
<proteinExistence type="predicted"/>
<keyword evidence="2" id="KW-1185">Reference proteome</keyword>
<evidence type="ECO:0000313" key="2">
    <source>
        <dbReference type="Proteomes" id="UP001273136"/>
    </source>
</evidence>